<sequence>MNISLLIATLPFLDWRLYTSQRRTVDGKLTFESKRPPVVNARISESILAYGSDITSTKKGIIGYSRFLQMLLTKGNTDRSEIGKITRLEGDKRALVKQYGMDRADSVFSGIQRMKMLRLKPSPDHSMIVPFATPKLPWETTSYTSWDTARAIHNSTSDLDHNVGAGSFEALCPINCEDLDTCGVPIPDISDREINCILKEISRSKEETMKSFAGYHSILAKDWRPDMTSHVVLARLLLLEDIKMHVSGISDLEFQVGIDAGILFFKSLVYLI</sequence>
<dbReference type="AlphaFoldDB" id="A0A2H3D6X1"/>
<dbReference type="EMBL" id="KZ293663">
    <property type="protein sequence ID" value="PBK90979.1"/>
    <property type="molecule type" value="Genomic_DNA"/>
</dbReference>
<evidence type="ECO:0000313" key="2">
    <source>
        <dbReference type="Proteomes" id="UP000217790"/>
    </source>
</evidence>
<name>A0A2H3D6X1_ARMGA</name>
<keyword evidence="2" id="KW-1185">Reference proteome</keyword>
<accession>A0A2H3D6X1</accession>
<dbReference type="InParanoid" id="A0A2H3D6X1"/>
<reference evidence="2" key="1">
    <citation type="journal article" date="2017" name="Nat. Ecol. Evol.">
        <title>Genome expansion and lineage-specific genetic innovations in the forest pathogenic fungi Armillaria.</title>
        <authorList>
            <person name="Sipos G."/>
            <person name="Prasanna A.N."/>
            <person name="Walter M.C."/>
            <person name="O'Connor E."/>
            <person name="Balint B."/>
            <person name="Krizsan K."/>
            <person name="Kiss B."/>
            <person name="Hess J."/>
            <person name="Varga T."/>
            <person name="Slot J."/>
            <person name="Riley R."/>
            <person name="Boka B."/>
            <person name="Rigling D."/>
            <person name="Barry K."/>
            <person name="Lee J."/>
            <person name="Mihaltcheva S."/>
            <person name="LaButti K."/>
            <person name="Lipzen A."/>
            <person name="Waldron R."/>
            <person name="Moloney N.M."/>
            <person name="Sperisen C."/>
            <person name="Kredics L."/>
            <person name="Vagvoelgyi C."/>
            <person name="Patrignani A."/>
            <person name="Fitzpatrick D."/>
            <person name="Nagy I."/>
            <person name="Doyle S."/>
            <person name="Anderson J.B."/>
            <person name="Grigoriev I.V."/>
            <person name="Gueldener U."/>
            <person name="Muensterkoetter M."/>
            <person name="Nagy L.G."/>
        </authorList>
    </citation>
    <scope>NUCLEOTIDE SEQUENCE [LARGE SCALE GENOMIC DNA]</scope>
    <source>
        <strain evidence="2">Ar21-2</strain>
    </source>
</reference>
<organism evidence="1 2">
    <name type="scientific">Armillaria gallica</name>
    <name type="common">Bulbous honey fungus</name>
    <name type="synonym">Armillaria bulbosa</name>
    <dbReference type="NCBI Taxonomy" id="47427"/>
    <lineage>
        <taxon>Eukaryota</taxon>
        <taxon>Fungi</taxon>
        <taxon>Dikarya</taxon>
        <taxon>Basidiomycota</taxon>
        <taxon>Agaricomycotina</taxon>
        <taxon>Agaricomycetes</taxon>
        <taxon>Agaricomycetidae</taxon>
        <taxon>Agaricales</taxon>
        <taxon>Marasmiineae</taxon>
        <taxon>Physalacriaceae</taxon>
        <taxon>Armillaria</taxon>
    </lineage>
</organism>
<dbReference type="OrthoDB" id="10255174at2759"/>
<evidence type="ECO:0000313" key="1">
    <source>
        <dbReference type="EMBL" id="PBK90979.1"/>
    </source>
</evidence>
<proteinExistence type="predicted"/>
<gene>
    <name evidence="1" type="ORF">ARMGADRAFT_1110930</name>
</gene>
<dbReference type="Proteomes" id="UP000217790">
    <property type="component" value="Unassembled WGS sequence"/>
</dbReference>
<protein>
    <submittedName>
        <fullName evidence="1">Uncharacterized protein</fullName>
    </submittedName>
</protein>